<dbReference type="Proteomes" id="UP001174839">
    <property type="component" value="Unassembled WGS sequence"/>
</dbReference>
<dbReference type="Pfam" id="PF23357">
    <property type="entry name" value="DUF7088"/>
    <property type="match status" value="1"/>
</dbReference>
<dbReference type="InterPro" id="IPR019196">
    <property type="entry name" value="ABC_transp_unknown"/>
</dbReference>
<keyword evidence="5" id="KW-1185">Reference proteome</keyword>
<protein>
    <submittedName>
        <fullName evidence="4">Gliding motility-associated ABC transporter substrate-binding protein GldG</fullName>
    </submittedName>
</protein>
<evidence type="ECO:0000313" key="5">
    <source>
        <dbReference type="Proteomes" id="UP001174839"/>
    </source>
</evidence>
<proteinExistence type="predicted"/>
<dbReference type="NCBIfam" id="TIGR03521">
    <property type="entry name" value="GldG"/>
    <property type="match status" value="1"/>
</dbReference>
<keyword evidence="1" id="KW-0812">Transmembrane</keyword>
<dbReference type="EMBL" id="JAUDUY010000006">
    <property type="protein sequence ID" value="MDM9632219.1"/>
    <property type="molecule type" value="Genomic_DNA"/>
</dbReference>
<sequence length="555" mass="61746">MKQRSLFVTGILGLAVLLLINTVSEYSFVRWDLTEDQRFTLSESSKEAASALENAVTVEVLLEGDLPAEFARLRQETRLLLEQYAQINSTIKYTFRDPVKEAEANPELIRQLQAMGLKPASVTVEENNRVSQEVLFPWALVTSDGRTEKVSLLRNQLGADMEARFNNSIQNLEYAFSDAFTKLGVTEKQEVAILKGNGELEDIYLADFITSLRDYYNIAPFTLDSVATSPEKSLGALKRFEAVVIAKPTEAFSETEKLVLDQYMVAGGKTLWLLDAVGISLDSLLNEEGEAIALPIDLNLNDLLFRYGVRLNPNLVNDLYATQIVLATGEGNDSQYDPVPWVYHPMVFSSGNHPINTNIEALRMQFAGSLDTLENDYAKTVLLRSSPLSRLEGAPKIISLETIQQAPDQSAYGPGGNPLAVLVEGDFISAYRNRVRSVDFSDYQDEGPANKAIFISDGDLIANQVSKGRPLELGYDKWTNNFYGNKDFLINSMNYLLADTGLINIRTKQVSVPLLDPEKIAAGRTRWQLLNIGIPLALILLLGGLVNWLRRRAYT</sequence>
<name>A0ABT7WH24_9FLAO</name>
<feature type="domain" description="DUF7088" evidence="3">
    <location>
        <begin position="35"/>
        <end position="142"/>
    </location>
</feature>
<feature type="transmembrane region" description="Helical" evidence="1">
    <location>
        <begin position="527"/>
        <end position="549"/>
    </location>
</feature>
<evidence type="ECO:0000259" key="2">
    <source>
        <dbReference type="Pfam" id="PF09822"/>
    </source>
</evidence>
<feature type="domain" description="ABC-type uncharacterised transport system" evidence="2">
    <location>
        <begin position="188"/>
        <end position="492"/>
    </location>
</feature>
<evidence type="ECO:0000256" key="1">
    <source>
        <dbReference type="SAM" id="Phobius"/>
    </source>
</evidence>
<dbReference type="InterPro" id="IPR019863">
    <property type="entry name" value="Motility-assoc_ABC-rel_GldG"/>
</dbReference>
<dbReference type="Pfam" id="PF09822">
    <property type="entry name" value="ABC_transp_aux"/>
    <property type="match status" value="1"/>
</dbReference>
<dbReference type="RefSeq" id="WP_289725584.1">
    <property type="nucleotide sequence ID" value="NZ_JAUDUY010000006.1"/>
</dbReference>
<gene>
    <name evidence="4" type="primary">gldG</name>
    <name evidence="4" type="ORF">QU605_12100</name>
</gene>
<keyword evidence="1" id="KW-1133">Transmembrane helix</keyword>
<comment type="caution">
    <text evidence="4">The sequence shown here is derived from an EMBL/GenBank/DDBJ whole genome shotgun (WGS) entry which is preliminary data.</text>
</comment>
<keyword evidence="1" id="KW-0472">Membrane</keyword>
<dbReference type="InterPro" id="IPR055396">
    <property type="entry name" value="DUF7088"/>
</dbReference>
<evidence type="ECO:0000259" key="3">
    <source>
        <dbReference type="Pfam" id="PF23357"/>
    </source>
</evidence>
<accession>A0ABT7WH24</accession>
<organism evidence="4 5">
    <name type="scientific">Robiginitalea aurantiaca</name>
    <dbReference type="NCBI Taxonomy" id="3056915"/>
    <lineage>
        <taxon>Bacteria</taxon>
        <taxon>Pseudomonadati</taxon>
        <taxon>Bacteroidota</taxon>
        <taxon>Flavobacteriia</taxon>
        <taxon>Flavobacteriales</taxon>
        <taxon>Flavobacteriaceae</taxon>
        <taxon>Robiginitalea</taxon>
    </lineage>
</organism>
<evidence type="ECO:0000313" key="4">
    <source>
        <dbReference type="EMBL" id="MDM9632219.1"/>
    </source>
</evidence>
<reference evidence="4" key="1">
    <citation type="submission" date="2023-06" db="EMBL/GenBank/DDBJ databases">
        <title>Robiginitalea aurantiacus sp. nov. and Algoriphagus sediminis sp. nov., isolated from coastal sediment.</title>
        <authorList>
            <person name="Zhou Z.Y."/>
            <person name="An J."/>
            <person name="Jia Y.W."/>
            <person name="Du Z.J."/>
        </authorList>
    </citation>
    <scope>NUCLEOTIDE SEQUENCE</scope>
    <source>
        <strain evidence="4">M39</strain>
    </source>
</reference>